<dbReference type="InterPro" id="IPR019734">
    <property type="entry name" value="TPR_rpt"/>
</dbReference>
<dbReference type="RefSeq" id="WP_190550459.1">
    <property type="nucleotide sequence ID" value="NZ_CAWPNO010000123.1"/>
</dbReference>
<evidence type="ECO:0000256" key="1">
    <source>
        <dbReference type="PROSITE-ProRule" id="PRU00339"/>
    </source>
</evidence>
<feature type="domain" description="CHAT" evidence="3">
    <location>
        <begin position="785"/>
        <end position="1062"/>
    </location>
</feature>
<dbReference type="Gene3D" id="1.25.40.10">
    <property type="entry name" value="Tetratricopeptide repeat domain"/>
    <property type="match status" value="3"/>
</dbReference>
<sequence>MRRSPYLSIVQPFQSLTLASLVLYLTFPLGALELVPLRTAPASAQSTNNRKTEADRLLKEGYELFDSYQNQAALKLFEKALGIYRQIKNRQGEGKALRRIGDVYSDFEDHKKAITYYQKALDIAEAINDTDLTSRVLSNWGLAYLKLGNPDLAKQYSKKALAVAQQSKNYETEALALRSLGAISANTDGLVKAIDFLEKALVALRKANGSSEDKLRLRKQESSLLSALAGLYNTLGTFLLLKKDPNGNELINHSLEVYQEALTIAKEIGDRTQQGSIFLSLGSIYNSQGQYSTALKTVQQALLIFQTGNHYRSKLRETYSDLASIYGNLNNTKQAISNYEKALKIMNSEVHNSLLKRFNQGKTKGFMLMNMGNIYMLKAKNFQQALTFYKQGLATLIEADNLANKIKVNSYEQQIFEADKKIVKSGITGICGLIQLTYIHLNQPDKAKEDCPKTSPAVKNLSLKYQPTIYNKSAKSAAELENVRKELKEAQEELETFPTKGNPNLEAITLSRIGTAYAQLGDNERAWESFQKALKLTDTFEGLQFKPHVYFYVGQFYEQQEKYDKAIDYYNQSGEFAKQSDDQLLESLVFYASGITAIVAKKLPEATTALYRAISVFNSIREVLPDDSQITIFDNQTHAYDLLQKVLIATNKPEEALEVAEGGRARAFIQLLYSRQSGKGDDKLSPVITEIPPTIKLQNIQRIAKKQNATIVEYTVPKLPKNDDQKRTWDGQKIYIWVVKPTGEIEFTSQEINIPLKNLVATSRLSIGVVDDSRGLFKSEYNVNEKLYQLLIQPIAQYLPTNPNEKVIFIPQNELFLVPFPALKDEQNKYLIEKHTILTAPAIQVLELTHKQRQQVTGTGALVVGNPTIPDVFQQQLGNLPNAEKEASEIAQMLKTKALTGKDATKIVVKQQMENARFIHLATHGLLNDFGFGIPGAIVLAPDKSSASKNEKINGLLTASEIFDMKLKAELVVLSACQTGQGDIKGDGVIGLSRSLIAAGVPSVIVSLWSVPDESTKLLMTEFYRQMQQTPDKAQALRQAMLITMKKYSDPKDWAAFTLIGEST</sequence>
<organism evidence="4 5">
    <name type="scientific">Calothrix parietina FACHB-288</name>
    <dbReference type="NCBI Taxonomy" id="2692896"/>
    <lineage>
        <taxon>Bacteria</taxon>
        <taxon>Bacillati</taxon>
        <taxon>Cyanobacteriota</taxon>
        <taxon>Cyanophyceae</taxon>
        <taxon>Nostocales</taxon>
        <taxon>Calotrichaceae</taxon>
        <taxon>Calothrix</taxon>
    </lineage>
</organism>
<protein>
    <submittedName>
        <fullName evidence="4">CHAT domain-containing protein</fullName>
    </submittedName>
</protein>
<keyword evidence="1" id="KW-0802">TPR repeat</keyword>
<dbReference type="Proteomes" id="UP000658514">
    <property type="component" value="Unassembled WGS sequence"/>
</dbReference>
<evidence type="ECO:0000256" key="2">
    <source>
        <dbReference type="SAM" id="Coils"/>
    </source>
</evidence>
<evidence type="ECO:0000259" key="3">
    <source>
        <dbReference type="Pfam" id="PF12770"/>
    </source>
</evidence>
<dbReference type="EMBL" id="JACJQH010000085">
    <property type="protein sequence ID" value="MBD2200355.1"/>
    <property type="molecule type" value="Genomic_DNA"/>
</dbReference>
<reference evidence="4 5" key="1">
    <citation type="journal article" date="2020" name="ISME J.">
        <title>Comparative genomics reveals insights into cyanobacterial evolution and habitat adaptation.</title>
        <authorList>
            <person name="Chen M.Y."/>
            <person name="Teng W.K."/>
            <person name="Zhao L."/>
            <person name="Hu C.X."/>
            <person name="Zhou Y.K."/>
            <person name="Han B.P."/>
            <person name="Song L.R."/>
            <person name="Shu W.S."/>
        </authorList>
    </citation>
    <scope>NUCLEOTIDE SEQUENCE [LARGE SCALE GENOMIC DNA]</scope>
    <source>
        <strain evidence="4 5">FACHB-288</strain>
    </source>
</reference>
<accession>A0ABR8ALC4</accession>
<name>A0ABR8ALC4_9CYAN</name>
<dbReference type="SUPFAM" id="SSF48452">
    <property type="entry name" value="TPR-like"/>
    <property type="match status" value="3"/>
</dbReference>
<evidence type="ECO:0000313" key="5">
    <source>
        <dbReference type="Proteomes" id="UP000658514"/>
    </source>
</evidence>
<dbReference type="SMART" id="SM00028">
    <property type="entry name" value="TPR"/>
    <property type="match status" value="9"/>
</dbReference>
<dbReference type="Pfam" id="PF13432">
    <property type="entry name" value="TPR_16"/>
    <property type="match status" value="1"/>
</dbReference>
<keyword evidence="5" id="KW-1185">Reference proteome</keyword>
<feature type="repeat" description="TPR" evidence="1">
    <location>
        <begin position="316"/>
        <end position="349"/>
    </location>
</feature>
<feature type="repeat" description="TPR" evidence="1">
    <location>
        <begin position="94"/>
        <end position="127"/>
    </location>
</feature>
<dbReference type="InterPro" id="IPR024983">
    <property type="entry name" value="CHAT_dom"/>
</dbReference>
<feature type="repeat" description="TPR" evidence="1">
    <location>
        <begin position="547"/>
        <end position="580"/>
    </location>
</feature>
<dbReference type="InterPro" id="IPR011990">
    <property type="entry name" value="TPR-like_helical_dom_sf"/>
</dbReference>
<dbReference type="Pfam" id="PF12770">
    <property type="entry name" value="CHAT"/>
    <property type="match status" value="1"/>
</dbReference>
<feature type="repeat" description="TPR" evidence="1">
    <location>
        <begin position="275"/>
        <end position="308"/>
    </location>
</feature>
<proteinExistence type="predicted"/>
<feature type="coiled-coil region" evidence="2">
    <location>
        <begin position="470"/>
        <end position="500"/>
    </location>
</feature>
<dbReference type="PROSITE" id="PS50005">
    <property type="entry name" value="TPR"/>
    <property type="match status" value="5"/>
</dbReference>
<keyword evidence="2" id="KW-0175">Coiled coil</keyword>
<feature type="repeat" description="TPR" evidence="1">
    <location>
        <begin position="507"/>
        <end position="540"/>
    </location>
</feature>
<dbReference type="PANTHER" id="PTHR10098">
    <property type="entry name" value="RAPSYN-RELATED"/>
    <property type="match status" value="1"/>
</dbReference>
<gene>
    <name evidence="4" type="ORF">H6G24_33645</name>
</gene>
<dbReference type="Pfam" id="PF13424">
    <property type="entry name" value="TPR_12"/>
    <property type="match status" value="3"/>
</dbReference>
<evidence type="ECO:0000313" key="4">
    <source>
        <dbReference type="EMBL" id="MBD2200355.1"/>
    </source>
</evidence>
<comment type="caution">
    <text evidence="4">The sequence shown here is derived from an EMBL/GenBank/DDBJ whole genome shotgun (WGS) entry which is preliminary data.</text>
</comment>
<dbReference type="PANTHER" id="PTHR10098:SF108">
    <property type="entry name" value="TETRATRICOPEPTIDE REPEAT PROTEIN 28"/>
    <property type="match status" value="1"/>
</dbReference>